<dbReference type="OrthoDB" id="610608at2759"/>
<reference evidence="2" key="2">
    <citation type="submission" date="2025-08" db="UniProtKB">
        <authorList>
            <consortium name="RefSeq"/>
        </authorList>
    </citation>
    <scope>IDENTIFICATION</scope>
    <source>
        <tissue evidence="2">Leaves</tissue>
    </source>
</reference>
<name>A0A6P6V9A6_COFAR</name>
<dbReference type="AlphaFoldDB" id="A0A6P6V9A6"/>
<dbReference type="GeneID" id="113718481"/>
<reference evidence="1" key="1">
    <citation type="journal article" date="2025" name="Foods">
        <title>Unveiling the Microbial Signatures of Arabica Coffee Cherries: Insights into Ripeness Specific Diversity, Functional Traits, and Implications for Quality and Safety.</title>
        <authorList>
            <consortium name="RefSeq"/>
            <person name="Tenea G.N."/>
            <person name="Cifuentes V."/>
            <person name="Reyes P."/>
            <person name="Cevallos-Vallejos M."/>
        </authorList>
    </citation>
    <scope>NUCLEOTIDE SEQUENCE [LARGE SCALE GENOMIC DNA]</scope>
</reference>
<accession>A0A6P6V9A6</accession>
<evidence type="ECO:0000313" key="1">
    <source>
        <dbReference type="Proteomes" id="UP001652660"/>
    </source>
</evidence>
<evidence type="ECO:0000313" key="2">
    <source>
        <dbReference type="RefSeq" id="XP_027099185.2"/>
    </source>
</evidence>
<sequence length="101" mass="11640">MGLYYLDTAISISWSKIKDIIENVKKFVALQPEAFCGLDLYNGIHVRHITISTAYLGKDEDVIEFGKLYYRSKDPMPPSIYQDILEEIDQIALFKCARLPH</sequence>
<protein>
    <submittedName>
        <fullName evidence="2">Probable truncated L-gulonolactone oxidase 7, mitochondrial</fullName>
    </submittedName>
</protein>
<dbReference type="Proteomes" id="UP001652660">
    <property type="component" value="Chromosome 11e"/>
</dbReference>
<organism evidence="1 2">
    <name type="scientific">Coffea arabica</name>
    <name type="common">Arabian coffee</name>
    <dbReference type="NCBI Taxonomy" id="13443"/>
    <lineage>
        <taxon>Eukaryota</taxon>
        <taxon>Viridiplantae</taxon>
        <taxon>Streptophyta</taxon>
        <taxon>Embryophyta</taxon>
        <taxon>Tracheophyta</taxon>
        <taxon>Spermatophyta</taxon>
        <taxon>Magnoliopsida</taxon>
        <taxon>eudicotyledons</taxon>
        <taxon>Gunneridae</taxon>
        <taxon>Pentapetalae</taxon>
        <taxon>asterids</taxon>
        <taxon>lamiids</taxon>
        <taxon>Gentianales</taxon>
        <taxon>Rubiaceae</taxon>
        <taxon>Ixoroideae</taxon>
        <taxon>Gardenieae complex</taxon>
        <taxon>Bertiereae - Coffeeae clade</taxon>
        <taxon>Coffeeae</taxon>
        <taxon>Coffea</taxon>
    </lineage>
</organism>
<proteinExistence type="predicted"/>
<dbReference type="RefSeq" id="XP_027099185.2">
    <property type="nucleotide sequence ID" value="XM_027243384.2"/>
</dbReference>
<keyword evidence="1" id="KW-1185">Reference proteome</keyword>
<gene>
    <name evidence="2" type="primary">LOC113718481</name>
</gene>